<keyword evidence="11" id="KW-0732">Signal</keyword>
<dbReference type="RefSeq" id="WP_167299615.1">
    <property type="nucleotide sequence ID" value="NZ_JAASQV010000002.1"/>
</dbReference>
<evidence type="ECO:0000256" key="1">
    <source>
        <dbReference type="ARBA" id="ARBA00004571"/>
    </source>
</evidence>
<dbReference type="Pfam" id="PF07715">
    <property type="entry name" value="Plug"/>
    <property type="match status" value="1"/>
</dbReference>
<evidence type="ECO:0000256" key="7">
    <source>
        <dbReference type="ARBA" id="ARBA00023237"/>
    </source>
</evidence>
<reference evidence="14 15" key="1">
    <citation type="submission" date="2020-03" db="EMBL/GenBank/DDBJ databases">
        <title>Genomic Encyclopedia of Type Strains, Phase IV (KMG-IV): sequencing the most valuable type-strain genomes for metagenomic binning, comparative biology and taxonomic classification.</title>
        <authorList>
            <person name="Goeker M."/>
        </authorList>
    </citation>
    <scope>NUCLEOTIDE SEQUENCE [LARGE SCALE GENOMIC DNA]</scope>
    <source>
        <strain evidence="14 15">DSM 4733</strain>
    </source>
</reference>
<evidence type="ECO:0000256" key="6">
    <source>
        <dbReference type="ARBA" id="ARBA00023136"/>
    </source>
</evidence>
<comment type="subcellular location">
    <subcellularLocation>
        <location evidence="1 8">Cell outer membrane</location>
        <topology evidence="1 8">Multi-pass membrane protein</topology>
    </subcellularLocation>
</comment>
<dbReference type="Proteomes" id="UP000564677">
    <property type="component" value="Unassembled WGS sequence"/>
</dbReference>
<comment type="caution">
    <text evidence="14">The sequence shown here is derived from an EMBL/GenBank/DDBJ whole genome shotgun (WGS) entry which is preliminary data.</text>
</comment>
<feature type="domain" description="TonB-dependent receptor plug" evidence="13">
    <location>
        <begin position="64"/>
        <end position="167"/>
    </location>
</feature>
<dbReference type="PROSITE" id="PS52016">
    <property type="entry name" value="TONB_DEPENDENT_REC_3"/>
    <property type="match status" value="1"/>
</dbReference>
<evidence type="ECO:0000256" key="11">
    <source>
        <dbReference type="SAM" id="SignalP"/>
    </source>
</evidence>
<comment type="similarity">
    <text evidence="8 9">Belongs to the TonB-dependent receptor family.</text>
</comment>
<organism evidence="14 15">
    <name type="scientific">Sphingomonas leidyi</name>
    <dbReference type="NCBI Taxonomy" id="68569"/>
    <lineage>
        <taxon>Bacteria</taxon>
        <taxon>Pseudomonadati</taxon>
        <taxon>Pseudomonadota</taxon>
        <taxon>Alphaproteobacteria</taxon>
        <taxon>Sphingomonadales</taxon>
        <taxon>Sphingomonadaceae</taxon>
        <taxon>Sphingomonas</taxon>
    </lineage>
</organism>
<dbReference type="InterPro" id="IPR036942">
    <property type="entry name" value="Beta-barrel_TonB_sf"/>
</dbReference>
<protein>
    <submittedName>
        <fullName evidence="14">Iron complex outermembrane receptor protein</fullName>
    </submittedName>
</protein>
<name>A0A7X5UZP1_9SPHN</name>
<dbReference type="InterPro" id="IPR000531">
    <property type="entry name" value="Beta-barrel_TonB"/>
</dbReference>
<dbReference type="EMBL" id="JAASQV010000002">
    <property type="protein sequence ID" value="NIJ65181.1"/>
    <property type="molecule type" value="Genomic_DNA"/>
</dbReference>
<dbReference type="GO" id="GO:0044718">
    <property type="term" value="P:siderophore transmembrane transport"/>
    <property type="evidence" value="ECO:0007669"/>
    <property type="project" value="TreeGrafter"/>
</dbReference>
<keyword evidence="5 9" id="KW-0798">TonB box</keyword>
<evidence type="ECO:0000313" key="14">
    <source>
        <dbReference type="EMBL" id="NIJ65181.1"/>
    </source>
</evidence>
<keyword evidence="3 8" id="KW-1134">Transmembrane beta strand</keyword>
<evidence type="ECO:0000259" key="13">
    <source>
        <dbReference type="Pfam" id="PF07715"/>
    </source>
</evidence>
<dbReference type="InterPro" id="IPR012910">
    <property type="entry name" value="Plug_dom"/>
</dbReference>
<sequence>MLRPLLLGSAALLALPAHAQSDMGDTVAAAPASDTGSAATAPQDHDQPGAQIVVTGTRARNTADVLGGTAVLAKEELTRDLRPTIGETLAQQPGVSASSFGPNASRPVLRGFIGARAPLLTDGIGSIDVSNTSADHAPIINPLTADRIEVLRGPTALIFGPSAIGGVVNVIDSRIPRHMPQETVHFDGIASYGSAADERSASGAADVPVTSKIVLHADGSFTQTGDQRTGGYVLSPALRAQAAASADPAIQDLADLKGKVPNTAAKTWDVAGGAAIIDGNNNLGFSVSHFDTFYGVPIRYSLDPSIEAEQVRLHAQQTRVDIRGEVDTGGGIFRQIRTRLAAADYKHSEIAEDGAIGTTFYNQGYEGRLELVQTARGGWEGMIGGQFSLRDMHVVGDEKFLPKNSAQQFGLFTLQSLDMGPFKAEAAARFEHNIVDAQADADIGNPAYNRTFNSFSASLGASYAVAQGMRFGINVSRAERAPTPEELFADGPHAGTQAFEIGNPNFGTEKSWGVEATFKGSGDGFAFSTAAYYNWFTGYIYDTPTGATRDDLPVFQYNQANARYYGFEAEGSFRIATVKDFTINATALADYVHAEIVGTGPAPRIPPLRINGGIEATSDRFTLRGEVEHVFDQTRISAFETPTNGFTFVNASISWKPWGAGSNTSLQLSANNIFDVEARRAASVLKDYAPLPGRDIRVTARIQI</sequence>
<evidence type="ECO:0000256" key="5">
    <source>
        <dbReference type="ARBA" id="ARBA00023077"/>
    </source>
</evidence>
<dbReference type="Gene3D" id="2.170.130.10">
    <property type="entry name" value="TonB-dependent receptor, plug domain"/>
    <property type="match status" value="1"/>
</dbReference>
<feature type="compositionally biased region" description="Low complexity" evidence="10">
    <location>
        <begin position="28"/>
        <end position="42"/>
    </location>
</feature>
<dbReference type="GO" id="GO:0009279">
    <property type="term" value="C:cell outer membrane"/>
    <property type="evidence" value="ECO:0007669"/>
    <property type="project" value="UniProtKB-SubCell"/>
</dbReference>
<dbReference type="InterPro" id="IPR037066">
    <property type="entry name" value="Plug_dom_sf"/>
</dbReference>
<evidence type="ECO:0000256" key="9">
    <source>
        <dbReference type="RuleBase" id="RU003357"/>
    </source>
</evidence>
<feature type="chain" id="PRO_5030964378" evidence="11">
    <location>
        <begin position="20"/>
        <end position="704"/>
    </location>
</feature>
<dbReference type="InterPro" id="IPR039426">
    <property type="entry name" value="TonB-dep_rcpt-like"/>
</dbReference>
<dbReference type="Gene3D" id="2.40.170.20">
    <property type="entry name" value="TonB-dependent receptor, beta-barrel domain"/>
    <property type="match status" value="1"/>
</dbReference>
<evidence type="ECO:0000256" key="3">
    <source>
        <dbReference type="ARBA" id="ARBA00022452"/>
    </source>
</evidence>
<evidence type="ECO:0000256" key="2">
    <source>
        <dbReference type="ARBA" id="ARBA00022448"/>
    </source>
</evidence>
<accession>A0A7X5UZP1</accession>
<proteinExistence type="inferred from homology"/>
<dbReference type="GO" id="GO:0015344">
    <property type="term" value="F:siderophore uptake transmembrane transporter activity"/>
    <property type="evidence" value="ECO:0007669"/>
    <property type="project" value="TreeGrafter"/>
</dbReference>
<dbReference type="PANTHER" id="PTHR30069">
    <property type="entry name" value="TONB-DEPENDENT OUTER MEMBRANE RECEPTOR"/>
    <property type="match status" value="1"/>
</dbReference>
<dbReference type="AlphaFoldDB" id="A0A7X5UZP1"/>
<evidence type="ECO:0000256" key="4">
    <source>
        <dbReference type="ARBA" id="ARBA00022692"/>
    </source>
</evidence>
<feature type="domain" description="TonB-dependent receptor-like beta-barrel" evidence="12">
    <location>
        <begin position="272"/>
        <end position="673"/>
    </location>
</feature>
<keyword evidence="2 8" id="KW-0813">Transport</keyword>
<evidence type="ECO:0000256" key="10">
    <source>
        <dbReference type="SAM" id="MobiDB-lite"/>
    </source>
</evidence>
<gene>
    <name evidence="14" type="ORF">FHR20_002143</name>
</gene>
<feature type="region of interest" description="Disordered" evidence="10">
    <location>
        <begin position="26"/>
        <end position="47"/>
    </location>
</feature>
<feature type="signal peptide" evidence="11">
    <location>
        <begin position="1"/>
        <end position="19"/>
    </location>
</feature>
<keyword evidence="4 8" id="KW-0812">Transmembrane</keyword>
<evidence type="ECO:0000259" key="12">
    <source>
        <dbReference type="Pfam" id="PF00593"/>
    </source>
</evidence>
<keyword evidence="15" id="KW-1185">Reference proteome</keyword>
<evidence type="ECO:0000313" key="15">
    <source>
        <dbReference type="Proteomes" id="UP000564677"/>
    </source>
</evidence>
<evidence type="ECO:0000256" key="8">
    <source>
        <dbReference type="PROSITE-ProRule" id="PRU01360"/>
    </source>
</evidence>
<keyword evidence="7 8" id="KW-0998">Cell outer membrane</keyword>
<dbReference type="SUPFAM" id="SSF56935">
    <property type="entry name" value="Porins"/>
    <property type="match status" value="1"/>
</dbReference>
<dbReference type="PANTHER" id="PTHR30069:SF40">
    <property type="entry name" value="TONB-DEPENDENT RECEPTOR NMB0964-RELATED"/>
    <property type="match status" value="1"/>
</dbReference>
<keyword evidence="14" id="KW-0675">Receptor</keyword>
<dbReference type="Pfam" id="PF00593">
    <property type="entry name" value="TonB_dep_Rec_b-barrel"/>
    <property type="match status" value="1"/>
</dbReference>
<keyword evidence="6 8" id="KW-0472">Membrane</keyword>